<dbReference type="AlphaFoldDB" id="A0A1H6K9R7"/>
<dbReference type="STRING" id="235205.BAZSYMB_SCAFFOLD00057_6"/>
<evidence type="ECO:0000313" key="2">
    <source>
        <dbReference type="Proteomes" id="UP000198559"/>
    </source>
</evidence>
<sequence>MTTISRNFLFFIIVAASAWYLNNNLLVVSNIEQFMPADIRDKNAQVLIEKSQKGLSANLILAQISGSNDKELSRLSRALKLNLEKKNVV</sequence>
<proteinExistence type="predicted"/>
<evidence type="ECO:0000313" key="1">
    <source>
        <dbReference type="EMBL" id="SEH68221.1"/>
    </source>
</evidence>
<gene>
    <name evidence="1" type="ORF">BAZSYMB_SCAFFOLD00057_6</name>
</gene>
<dbReference type="Proteomes" id="UP000198559">
    <property type="component" value="Unassembled WGS sequence"/>
</dbReference>
<accession>A0A1H6K9R7</accession>
<name>A0A1H6K9R7_9GAMM</name>
<reference evidence="2" key="1">
    <citation type="submission" date="2016-06" db="EMBL/GenBank/DDBJ databases">
        <authorList>
            <person name="Petersen J."/>
            <person name="Sayavedra L."/>
        </authorList>
    </citation>
    <scope>NUCLEOTIDE SEQUENCE [LARGE SCALE GENOMIC DNA]</scope>
    <source>
        <strain evidence="2">BazSymB</strain>
    </source>
</reference>
<organism evidence="1 2">
    <name type="scientific">Bathymodiolus azoricus thioautotrophic gill symbiont</name>
    <dbReference type="NCBI Taxonomy" id="235205"/>
    <lineage>
        <taxon>Bacteria</taxon>
        <taxon>Pseudomonadati</taxon>
        <taxon>Pseudomonadota</taxon>
        <taxon>Gammaproteobacteria</taxon>
        <taxon>sulfur-oxidizing symbionts</taxon>
    </lineage>
</organism>
<dbReference type="EMBL" id="CVUD02000095">
    <property type="protein sequence ID" value="SEH68221.1"/>
    <property type="molecule type" value="Genomic_DNA"/>
</dbReference>
<protein>
    <submittedName>
        <fullName evidence="1">Uncharacterized protein</fullName>
    </submittedName>
</protein>